<dbReference type="AlphaFoldDB" id="A0A5J4PIE4"/>
<dbReference type="InterPro" id="IPR009362">
    <property type="entry name" value="YhcG_C"/>
</dbReference>
<dbReference type="Pfam" id="PF06250">
    <property type="entry name" value="YhcG_C"/>
    <property type="match status" value="1"/>
</dbReference>
<feature type="domain" description="YhcG PDDEXK nuclease" evidence="1">
    <location>
        <begin position="56"/>
        <end position="205"/>
    </location>
</feature>
<dbReference type="EMBL" id="SNRY01008566">
    <property type="protein sequence ID" value="KAA6308299.1"/>
    <property type="molecule type" value="Genomic_DNA"/>
</dbReference>
<accession>A0A5J4PIE4</accession>
<dbReference type="Gene3D" id="3.40.1350.10">
    <property type="match status" value="1"/>
</dbReference>
<organism evidence="2">
    <name type="scientific">termite gut metagenome</name>
    <dbReference type="NCBI Taxonomy" id="433724"/>
    <lineage>
        <taxon>unclassified sequences</taxon>
        <taxon>metagenomes</taxon>
        <taxon>organismal metagenomes</taxon>
    </lineage>
</organism>
<dbReference type="PANTHER" id="PTHR30547:SF5">
    <property type="entry name" value="NUCLEASE YHCG-RELATED"/>
    <property type="match status" value="1"/>
</dbReference>
<dbReference type="InterPro" id="IPR053148">
    <property type="entry name" value="PD-DEXK-like_domain"/>
</dbReference>
<dbReference type="GO" id="GO:0003676">
    <property type="term" value="F:nucleic acid binding"/>
    <property type="evidence" value="ECO:0007669"/>
    <property type="project" value="InterPro"/>
</dbReference>
<proteinExistence type="predicted"/>
<gene>
    <name evidence="2" type="ORF">EZS27_040021</name>
</gene>
<comment type="caution">
    <text evidence="2">The sequence shown here is derived from an EMBL/GenBank/DDBJ whole genome shotgun (WGS) entry which is preliminary data.</text>
</comment>
<reference evidence="2" key="1">
    <citation type="submission" date="2019-03" db="EMBL/GenBank/DDBJ databases">
        <title>Single cell metagenomics reveals metabolic interactions within the superorganism composed of flagellate Streblomastix strix and complex community of Bacteroidetes bacteria on its surface.</title>
        <authorList>
            <person name="Treitli S.C."/>
            <person name="Kolisko M."/>
            <person name="Husnik F."/>
            <person name="Keeling P."/>
            <person name="Hampl V."/>
        </authorList>
    </citation>
    <scope>NUCLEOTIDE SEQUENCE</scope>
    <source>
        <strain evidence="2">STM</strain>
    </source>
</reference>
<name>A0A5J4PIE4_9ZZZZ</name>
<feature type="non-terminal residue" evidence="2">
    <location>
        <position position="1"/>
    </location>
</feature>
<dbReference type="InterPro" id="IPR011856">
    <property type="entry name" value="tRNA_endonuc-like_dom_sf"/>
</dbReference>
<evidence type="ECO:0000259" key="1">
    <source>
        <dbReference type="Pfam" id="PF06250"/>
    </source>
</evidence>
<protein>
    <recommendedName>
        <fullName evidence="1">YhcG PDDEXK nuclease domain-containing protein</fullName>
    </recommendedName>
</protein>
<dbReference type="PANTHER" id="PTHR30547">
    <property type="entry name" value="UNCHARACTERIZED PROTEIN YHCG-RELATED"/>
    <property type="match status" value="1"/>
</dbReference>
<sequence>GCKTYEERLFYIFLAYKEKLYVKELSRQIESSVYERSLLGEKKQSLKLKETYPTAKQLFKDRYMIDYLNLPEDHSEKTLQQGLIQQMKKFILDLGKDFIFMGEEYPLQVGMTDFKIDLLFFHRGLQCLIAIELKTTKFKPEYTGQLDFYLEALDRDVRKENENPSIGILLCRSADSSVVEYSLSRSLSPSLIAAYEQELIPKEILREHLNEYYDDIKTALENSNEE</sequence>
<evidence type="ECO:0000313" key="2">
    <source>
        <dbReference type="EMBL" id="KAA6308299.1"/>
    </source>
</evidence>